<dbReference type="PANTHER" id="PTHR11439:SF467">
    <property type="entry name" value="INTEGRASE CATALYTIC DOMAIN-CONTAINING PROTEIN"/>
    <property type="match status" value="1"/>
</dbReference>
<dbReference type="AlphaFoldDB" id="A5B9R3"/>
<accession>A5B9R3</accession>
<feature type="domain" description="Reverse transcriptase Ty1/copia-type" evidence="2">
    <location>
        <begin position="207"/>
        <end position="301"/>
    </location>
</feature>
<sequence length="542" mass="61744">MVEPPRTEAEPVPEPLRTEVEPVLESLEDAKSDESLHSLVPDDPPPENIHEVSSSITPLQTNAIDIFAGYVIPFKHNRGKPSNRYSPDIEERSFIRFKMGSSYKRRIGGIAEKEHMGFECIAWRKEDSGVQVDFSIKYKADGSIDQYKARLVVKGYTHKYGIDYQETFSPIAKLKTIREIYMDIPPSYNATSEAKIACRLQRAFNSDHTLFLKHQVGKITALIVYVDDMIITGDDVEEISRLQEQLSTEFEMKNLGGLKYFLGIEVARSRQGIFLSQRKYILDLLAEVGLLECRPADIPIVQNRKLGEYVNQVPADKQRYQRLVGKLIYLSHTRLDIAYAMSVVSQFMHCPSEDHMDVVMRILRYLKSSSGKRLMFSKNAHLNVAGYTDADWVGNIMDWKSTSGYFTLVRGNLVTWRSKKQKVVALSSTEAEFRGMVKGICELIWLKKLLTEIGVAPSSEMNLLCDNKAIIAISHNPVQHDHTKHVEVDRNFSKQNLEEKIIQLPFVKLEDQLVDILTKAVSAMNFYNSLDKLGIRDIYAPT</sequence>
<protein>
    <recommendedName>
        <fullName evidence="2">Reverse transcriptase Ty1/copia-type domain-containing protein</fullName>
    </recommendedName>
</protein>
<dbReference type="CDD" id="cd09272">
    <property type="entry name" value="RNase_HI_RT_Ty1"/>
    <property type="match status" value="1"/>
</dbReference>
<proteinExistence type="predicted"/>
<dbReference type="Pfam" id="PF07727">
    <property type="entry name" value="RVT_2"/>
    <property type="match status" value="1"/>
</dbReference>
<reference evidence="3" key="1">
    <citation type="journal article" date="2007" name="PLoS ONE">
        <title>The first genome sequence of an elite grapevine cultivar (Pinot noir Vitis vinifera L.): coping with a highly heterozygous genome.</title>
        <authorList>
            <person name="Velasco R."/>
            <person name="Zharkikh A."/>
            <person name="Troggio M."/>
            <person name="Cartwright D.A."/>
            <person name="Cestaro A."/>
            <person name="Pruss D."/>
            <person name="Pindo M."/>
            <person name="FitzGerald L.M."/>
            <person name="Vezzulli S."/>
            <person name="Reid J."/>
            <person name="Malacarne G."/>
            <person name="Iliev D."/>
            <person name="Coppola G."/>
            <person name="Wardell B."/>
            <person name="Micheletti D."/>
            <person name="Macalma T."/>
            <person name="Facci M."/>
            <person name="Mitchell J.T."/>
            <person name="Perazzolli M."/>
            <person name="Eldredge G."/>
            <person name="Gatto P."/>
            <person name="Oyzerski R."/>
            <person name="Moretto M."/>
            <person name="Gutin N."/>
            <person name="Stefanini M."/>
            <person name="Chen Y."/>
            <person name="Segala C."/>
            <person name="Davenport C."/>
            <person name="Dematte L."/>
            <person name="Mraz A."/>
            <person name="Battilana J."/>
            <person name="Stormo K."/>
            <person name="Costa F."/>
            <person name="Tao Q."/>
            <person name="Si-Ammour A."/>
            <person name="Harkins T."/>
            <person name="Lackey A."/>
            <person name="Perbost C."/>
            <person name="Taillon B."/>
            <person name="Stella A."/>
            <person name="Solovyev V."/>
            <person name="Fawcett J.A."/>
            <person name="Sterck L."/>
            <person name="Vandepoele K."/>
            <person name="Grando S.M."/>
            <person name="Toppo S."/>
            <person name="Moser C."/>
            <person name="Lanchbury J."/>
            <person name="Bogden R."/>
            <person name="Skolnick M."/>
            <person name="Sgaramella V."/>
            <person name="Bhatnagar S.K."/>
            <person name="Fontana P."/>
            <person name="Gutin A."/>
            <person name="Van de Peer Y."/>
            <person name="Salamini F."/>
            <person name="Viola R."/>
        </authorList>
    </citation>
    <scope>NUCLEOTIDE SEQUENCE</scope>
</reference>
<dbReference type="InterPro" id="IPR043502">
    <property type="entry name" value="DNA/RNA_pol_sf"/>
</dbReference>
<evidence type="ECO:0000256" key="1">
    <source>
        <dbReference type="SAM" id="MobiDB-lite"/>
    </source>
</evidence>
<evidence type="ECO:0000259" key="2">
    <source>
        <dbReference type="Pfam" id="PF07727"/>
    </source>
</evidence>
<name>A5B9R3_VITVI</name>
<dbReference type="SUPFAM" id="SSF56672">
    <property type="entry name" value="DNA/RNA polymerases"/>
    <property type="match status" value="1"/>
</dbReference>
<evidence type="ECO:0000313" key="3">
    <source>
        <dbReference type="EMBL" id="CAN74329.1"/>
    </source>
</evidence>
<dbReference type="InterPro" id="IPR013103">
    <property type="entry name" value="RVT_2"/>
</dbReference>
<dbReference type="EMBL" id="AM451560">
    <property type="protein sequence ID" value="CAN74329.1"/>
    <property type="molecule type" value="Genomic_DNA"/>
</dbReference>
<feature type="region of interest" description="Disordered" evidence="1">
    <location>
        <begin position="1"/>
        <end position="50"/>
    </location>
</feature>
<gene>
    <name evidence="3" type="ORF">VITISV_018993</name>
</gene>
<dbReference type="PANTHER" id="PTHR11439">
    <property type="entry name" value="GAG-POL-RELATED RETROTRANSPOSON"/>
    <property type="match status" value="1"/>
</dbReference>
<organism evidence="3">
    <name type="scientific">Vitis vinifera</name>
    <name type="common">Grape</name>
    <dbReference type="NCBI Taxonomy" id="29760"/>
    <lineage>
        <taxon>Eukaryota</taxon>
        <taxon>Viridiplantae</taxon>
        <taxon>Streptophyta</taxon>
        <taxon>Embryophyta</taxon>
        <taxon>Tracheophyta</taxon>
        <taxon>Spermatophyta</taxon>
        <taxon>Magnoliopsida</taxon>
        <taxon>eudicotyledons</taxon>
        <taxon>Gunneridae</taxon>
        <taxon>Pentapetalae</taxon>
        <taxon>rosids</taxon>
        <taxon>Vitales</taxon>
        <taxon>Vitaceae</taxon>
        <taxon>Viteae</taxon>
        <taxon>Vitis</taxon>
    </lineage>
</organism>